<protein>
    <recommendedName>
        <fullName evidence="4">LPXTG cell wall anchor domain-containing protein</fullName>
    </recommendedName>
</protein>
<evidence type="ECO:0000256" key="1">
    <source>
        <dbReference type="SAM" id="Phobius"/>
    </source>
</evidence>
<gene>
    <name evidence="2" type="ORF">GCM10010497_14330</name>
</gene>
<keyword evidence="1" id="KW-1133">Transmembrane helix</keyword>
<dbReference type="AlphaFoldDB" id="A0AAV4KCP9"/>
<feature type="transmembrane region" description="Helical" evidence="1">
    <location>
        <begin position="29"/>
        <end position="47"/>
    </location>
</feature>
<keyword evidence="1" id="KW-0812">Transmembrane</keyword>
<dbReference type="EMBL" id="BMSJ01000002">
    <property type="protein sequence ID" value="GGR13327.1"/>
    <property type="molecule type" value="Genomic_DNA"/>
</dbReference>
<organism evidence="2 3">
    <name type="scientific">Streptomyces cinereoruber</name>
    <dbReference type="NCBI Taxonomy" id="67260"/>
    <lineage>
        <taxon>Bacteria</taxon>
        <taxon>Bacillati</taxon>
        <taxon>Actinomycetota</taxon>
        <taxon>Actinomycetes</taxon>
        <taxon>Kitasatosporales</taxon>
        <taxon>Streptomycetaceae</taxon>
        <taxon>Streptomyces</taxon>
    </lineage>
</organism>
<reference evidence="2 3" key="1">
    <citation type="journal article" date="2014" name="Int. J. Syst. Evol. Microbiol.">
        <title>Complete genome sequence of Corynebacterium casei LMG S-19264T (=DSM 44701T), isolated from a smear-ripened cheese.</title>
        <authorList>
            <consortium name="US DOE Joint Genome Institute (JGI-PGF)"/>
            <person name="Walter F."/>
            <person name="Albersmeier A."/>
            <person name="Kalinowski J."/>
            <person name="Ruckert C."/>
        </authorList>
    </citation>
    <scope>NUCLEOTIDE SEQUENCE [LARGE SCALE GENOMIC DNA]</scope>
    <source>
        <strain evidence="2 3">JCM 4205</strain>
    </source>
</reference>
<comment type="caution">
    <text evidence="2">The sequence shown here is derived from an EMBL/GenBank/DDBJ whole genome shotgun (WGS) entry which is preliminary data.</text>
</comment>
<accession>A0AAV4KCP9</accession>
<dbReference type="Proteomes" id="UP000642014">
    <property type="component" value="Unassembled WGS sequence"/>
</dbReference>
<evidence type="ECO:0008006" key="4">
    <source>
        <dbReference type="Google" id="ProtNLM"/>
    </source>
</evidence>
<evidence type="ECO:0000313" key="3">
    <source>
        <dbReference type="Proteomes" id="UP000642014"/>
    </source>
</evidence>
<keyword evidence="1" id="KW-0472">Membrane</keyword>
<sequence length="57" mass="5335">MYGSAGKGAVGAGVVIGGGQLAVTGGTPGVVVTLLAVALVLSGVLMVRSARLRAAKG</sequence>
<name>A0AAV4KCP9_9ACTN</name>
<proteinExistence type="predicted"/>
<evidence type="ECO:0000313" key="2">
    <source>
        <dbReference type="EMBL" id="GGR13327.1"/>
    </source>
</evidence>